<evidence type="ECO:0000313" key="1">
    <source>
        <dbReference type="EMBL" id="TCS35596.1"/>
    </source>
</evidence>
<gene>
    <name evidence="1" type="ORF">EDC30_11064</name>
</gene>
<comment type="caution">
    <text evidence="1">The sequence shown here is derived from an EMBL/GenBank/DDBJ whole genome shotgun (WGS) entry which is preliminary data.</text>
</comment>
<dbReference type="EMBL" id="SLZQ01000010">
    <property type="protein sequence ID" value="TCS35596.1"/>
    <property type="molecule type" value="Genomic_DNA"/>
</dbReference>
<dbReference type="OrthoDB" id="8538070at2"/>
<reference evidence="1 2" key="1">
    <citation type="submission" date="2019-03" db="EMBL/GenBank/DDBJ databases">
        <title>Genomic Encyclopedia of Type Strains, Phase IV (KMG-IV): sequencing the most valuable type-strain genomes for metagenomic binning, comparative biology and taxonomic classification.</title>
        <authorList>
            <person name="Goeker M."/>
        </authorList>
    </citation>
    <scope>NUCLEOTIDE SEQUENCE [LARGE SCALE GENOMIC DNA]</scope>
    <source>
        <strain evidence="1 2">DSM 7445</strain>
    </source>
</reference>
<sequence length="86" mass="9701">MRSTKASAAVTRLNTRDTDYRYSMGMTASGFFYLLRAKPGAAPEKISDELTQEEFIALVNRTGPQKKVRVSRLDAAFEQQLKRGKE</sequence>
<dbReference type="RefSeq" id="WP_132259603.1">
    <property type="nucleotide sequence ID" value="NZ_SLZQ01000010.1"/>
</dbReference>
<protein>
    <submittedName>
        <fullName evidence="1">Uncharacterized protein</fullName>
    </submittedName>
</protein>
<organism evidence="1 2">
    <name type="scientific">Paucimonas lemoignei</name>
    <name type="common">Pseudomonas lemoignei</name>
    <dbReference type="NCBI Taxonomy" id="29443"/>
    <lineage>
        <taxon>Bacteria</taxon>
        <taxon>Pseudomonadati</taxon>
        <taxon>Pseudomonadota</taxon>
        <taxon>Betaproteobacteria</taxon>
        <taxon>Burkholderiales</taxon>
        <taxon>Burkholderiaceae</taxon>
        <taxon>Paucimonas</taxon>
    </lineage>
</organism>
<dbReference type="Proteomes" id="UP000295382">
    <property type="component" value="Unassembled WGS sequence"/>
</dbReference>
<proteinExistence type="predicted"/>
<evidence type="ECO:0000313" key="2">
    <source>
        <dbReference type="Proteomes" id="UP000295382"/>
    </source>
</evidence>
<keyword evidence="2" id="KW-1185">Reference proteome</keyword>
<dbReference type="AlphaFoldDB" id="A0A4R3HR64"/>
<accession>A0A4R3HR64</accession>
<name>A0A4R3HR64_PAULE</name>